<dbReference type="EMBL" id="JBIASD010000004">
    <property type="protein sequence ID" value="MFF3665490.1"/>
    <property type="molecule type" value="Genomic_DNA"/>
</dbReference>
<comment type="caution">
    <text evidence="1">The sequence shown here is derived from an EMBL/GenBank/DDBJ whole genome shotgun (WGS) entry which is preliminary data.</text>
</comment>
<accession>A0ABW6SP00</accession>
<proteinExistence type="predicted"/>
<evidence type="ECO:0000313" key="1">
    <source>
        <dbReference type="EMBL" id="MFF3665490.1"/>
    </source>
</evidence>
<dbReference type="RefSeq" id="WP_387409489.1">
    <property type="nucleotide sequence ID" value="NZ_JBIASD010000004.1"/>
</dbReference>
<keyword evidence="2" id="KW-1185">Reference proteome</keyword>
<protein>
    <recommendedName>
        <fullName evidence="3">Anti-sigma factor</fullName>
    </recommendedName>
</protein>
<reference evidence="1 2" key="1">
    <citation type="submission" date="2024-10" db="EMBL/GenBank/DDBJ databases">
        <title>The Natural Products Discovery Center: Release of the First 8490 Sequenced Strains for Exploring Actinobacteria Biosynthetic Diversity.</title>
        <authorList>
            <person name="Kalkreuter E."/>
            <person name="Kautsar S.A."/>
            <person name="Yang D."/>
            <person name="Bader C.D."/>
            <person name="Teijaro C.N."/>
            <person name="Fluegel L."/>
            <person name="Davis C.M."/>
            <person name="Simpson J.R."/>
            <person name="Lauterbach L."/>
            <person name="Steele A.D."/>
            <person name="Gui C."/>
            <person name="Meng S."/>
            <person name="Li G."/>
            <person name="Viehrig K."/>
            <person name="Ye F."/>
            <person name="Su P."/>
            <person name="Kiefer A.F."/>
            <person name="Nichols A."/>
            <person name="Cepeda A.J."/>
            <person name="Yan W."/>
            <person name="Fan B."/>
            <person name="Jiang Y."/>
            <person name="Adhikari A."/>
            <person name="Zheng C.-J."/>
            <person name="Schuster L."/>
            <person name="Cowan T.M."/>
            <person name="Smanski M.J."/>
            <person name="Chevrette M.G."/>
            <person name="De Carvalho L.P.S."/>
            <person name="Shen B."/>
        </authorList>
    </citation>
    <scope>NUCLEOTIDE SEQUENCE [LARGE SCALE GENOMIC DNA]</scope>
    <source>
        <strain evidence="1 2">NPDC002173</strain>
    </source>
</reference>
<gene>
    <name evidence="1" type="ORF">ACFYXI_07835</name>
</gene>
<evidence type="ECO:0000313" key="2">
    <source>
        <dbReference type="Proteomes" id="UP001602013"/>
    </source>
</evidence>
<dbReference type="Proteomes" id="UP001602013">
    <property type="component" value="Unassembled WGS sequence"/>
</dbReference>
<organism evidence="1 2">
    <name type="scientific">Microtetraspora malaysiensis</name>
    <dbReference type="NCBI Taxonomy" id="161358"/>
    <lineage>
        <taxon>Bacteria</taxon>
        <taxon>Bacillati</taxon>
        <taxon>Actinomycetota</taxon>
        <taxon>Actinomycetes</taxon>
        <taxon>Streptosporangiales</taxon>
        <taxon>Streptosporangiaceae</taxon>
        <taxon>Microtetraspora</taxon>
    </lineage>
</organism>
<evidence type="ECO:0008006" key="3">
    <source>
        <dbReference type="Google" id="ProtNLM"/>
    </source>
</evidence>
<name>A0ABW6SP00_9ACTN</name>
<sequence length="60" mass="6372">MDEQNPLAELPAELLASMSPGERLACLAYLEEPVPAEVTEAVLALIRDRLGPGAPDCEPV</sequence>